<dbReference type="PANTHER" id="PTHR33398">
    <property type="entry name" value="30S RIBOSOMAL PROTEIN S20"/>
    <property type="match status" value="1"/>
</dbReference>
<protein>
    <recommendedName>
        <fullName evidence="7 8">Small ribosomal subunit protein bS20</fullName>
    </recommendedName>
</protein>
<dbReference type="FunFam" id="1.20.58.110:FF:000001">
    <property type="entry name" value="30S ribosomal protein S20"/>
    <property type="match status" value="1"/>
</dbReference>
<dbReference type="Proteomes" id="UP000199213">
    <property type="component" value="Unassembled WGS sequence"/>
</dbReference>
<evidence type="ECO:0000256" key="1">
    <source>
        <dbReference type="ARBA" id="ARBA00003134"/>
    </source>
</evidence>
<dbReference type="PANTHER" id="PTHR33398:SF1">
    <property type="entry name" value="SMALL RIBOSOMAL SUBUNIT PROTEIN BS20C"/>
    <property type="match status" value="1"/>
</dbReference>
<evidence type="ECO:0000256" key="4">
    <source>
        <dbReference type="ARBA" id="ARBA00022884"/>
    </source>
</evidence>
<evidence type="ECO:0000256" key="7">
    <source>
        <dbReference type="ARBA" id="ARBA00035136"/>
    </source>
</evidence>
<organism evidence="9 10">
    <name type="scientific">Actinopolyspora mzabensis</name>
    <dbReference type="NCBI Taxonomy" id="995066"/>
    <lineage>
        <taxon>Bacteria</taxon>
        <taxon>Bacillati</taxon>
        <taxon>Actinomycetota</taxon>
        <taxon>Actinomycetes</taxon>
        <taxon>Actinopolysporales</taxon>
        <taxon>Actinopolysporaceae</taxon>
        <taxon>Actinopolyspora</taxon>
    </lineage>
</organism>
<dbReference type="GO" id="GO:0003735">
    <property type="term" value="F:structural constituent of ribosome"/>
    <property type="evidence" value="ECO:0007669"/>
    <property type="project" value="InterPro"/>
</dbReference>
<dbReference type="InterPro" id="IPR036510">
    <property type="entry name" value="Ribosomal_bS20_sf"/>
</dbReference>
<evidence type="ECO:0000256" key="6">
    <source>
        <dbReference type="ARBA" id="ARBA00023274"/>
    </source>
</evidence>
<dbReference type="SUPFAM" id="SSF46992">
    <property type="entry name" value="Ribosomal protein S20"/>
    <property type="match status" value="1"/>
</dbReference>
<dbReference type="HAMAP" id="MF_00500">
    <property type="entry name" value="Ribosomal_bS20"/>
    <property type="match status" value="1"/>
</dbReference>
<dbReference type="Gene3D" id="1.20.58.110">
    <property type="entry name" value="Ribosomal protein S20"/>
    <property type="match status" value="1"/>
</dbReference>
<dbReference type="EMBL" id="FNFM01000011">
    <property type="protein sequence ID" value="SDK71427.1"/>
    <property type="molecule type" value="Genomic_DNA"/>
</dbReference>
<dbReference type="GO" id="GO:0005829">
    <property type="term" value="C:cytosol"/>
    <property type="evidence" value="ECO:0007669"/>
    <property type="project" value="TreeGrafter"/>
</dbReference>
<dbReference type="Pfam" id="PF01649">
    <property type="entry name" value="Ribosomal_S20p"/>
    <property type="match status" value="1"/>
</dbReference>
<dbReference type="GO" id="GO:0006412">
    <property type="term" value="P:translation"/>
    <property type="evidence" value="ECO:0007669"/>
    <property type="project" value="UniProtKB-UniRule"/>
</dbReference>
<keyword evidence="5 8" id="KW-0689">Ribosomal protein</keyword>
<dbReference type="GO" id="GO:0070181">
    <property type="term" value="F:small ribosomal subunit rRNA binding"/>
    <property type="evidence" value="ECO:0007669"/>
    <property type="project" value="TreeGrafter"/>
</dbReference>
<comment type="function">
    <text evidence="1 8">Binds directly to 16S ribosomal RNA.</text>
</comment>
<dbReference type="NCBIfam" id="TIGR00029">
    <property type="entry name" value="S20"/>
    <property type="match status" value="1"/>
</dbReference>
<comment type="similarity">
    <text evidence="2 8">Belongs to the bacterial ribosomal protein bS20 family.</text>
</comment>
<dbReference type="InterPro" id="IPR002583">
    <property type="entry name" value="Ribosomal_bS20"/>
</dbReference>
<evidence type="ECO:0000256" key="2">
    <source>
        <dbReference type="ARBA" id="ARBA00007634"/>
    </source>
</evidence>
<dbReference type="AlphaFoldDB" id="A0A1G9E5S3"/>
<keyword evidence="10" id="KW-1185">Reference proteome</keyword>
<evidence type="ECO:0000313" key="10">
    <source>
        <dbReference type="Proteomes" id="UP000199213"/>
    </source>
</evidence>
<evidence type="ECO:0000313" key="9">
    <source>
        <dbReference type="EMBL" id="SDK71427.1"/>
    </source>
</evidence>
<dbReference type="GO" id="GO:0015935">
    <property type="term" value="C:small ribosomal subunit"/>
    <property type="evidence" value="ECO:0007669"/>
    <property type="project" value="TreeGrafter"/>
</dbReference>
<proteinExistence type="inferred from homology"/>
<reference evidence="10" key="1">
    <citation type="submission" date="2016-10" db="EMBL/GenBank/DDBJ databases">
        <authorList>
            <person name="Varghese N."/>
            <person name="Submissions S."/>
        </authorList>
    </citation>
    <scope>NUCLEOTIDE SEQUENCE [LARGE SCALE GENOMIC DNA]</scope>
    <source>
        <strain evidence="10">DSM 45460</strain>
    </source>
</reference>
<name>A0A1G9E5S3_ACTMZ</name>
<gene>
    <name evidence="8" type="primary">rpsT</name>
    <name evidence="9" type="ORF">SAMN04487820_111137</name>
</gene>
<keyword evidence="4 8" id="KW-0694">RNA-binding</keyword>
<sequence>MGQRRSSAVATFESISERGATVANIKSSKKRVLINERNRLRNKSVKTSMKTAMRRFREAAATGDREKAAEMERAATRLVDKAAKKGVIHRNQAANKKSSMARQLNQL</sequence>
<accession>A0A1G9E5S3</accession>
<evidence type="ECO:0000256" key="8">
    <source>
        <dbReference type="HAMAP-Rule" id="MF_00500"/>
    </source>
</evidence>
<evidence type="ECO:0000256" key="3">
    <source>
        <dbReference type="ARBA" id="ARBA00022730"/>
    </source>
</evidence>
<evidence type="ECO:0000256" key="5">
    <source>
        <dbReference type="ARBA" id="ARBA00022980"/>
    </source>
</evidence>
<keyword evidence="3 8" id="KW-0699">rRNA-binding</keyword>
<keyword evidence="6 8" id="KW-0687">Ribonucleoprotein</keyword>